<organism evidence="2">
    <name type="scientific">Caldiarchaeum subterraneum</name>
    <dbReference type="NCBI Taxonomy" id="311458"/>
    <lineage>
        <taxon>Archaea</taxon>
        <taxon>Nitrososphaerota</taxon>
        <taxon>Candidatus Caldarchaeales</taxon>
        <taxon>Candidatus Caldarchaeaceae</taxon>
        <taxon>Candidatus Caldarchaeum</taxon>
    </lineage>
</organism>
<gene>
    <name evidence="2" type="ORF">ENM11_05755</name>
</gene>
<feature type="transmembrane region" description="Helical" evidence="1">
    <location>
        <begin position="12"/>
        <end position="31"/>
    </location>
</feature>
<keyword evidence="1" id="KW-0812">Transmembrane</keyword>
<accession>A0A7C5LCD3</accession>
<sequence length="62" mass="6521">MVSATALVRYGLKLVGVCLLAGSSYIAYQLATTSFTTIPTIGVLVVFFTALMVVGSFLLLFA</sequence>
<name>A0A7C5LCD3_CALS0</name>
<evidence type="ECO:0000256" key="1">
    <source>
        <dbReference type="SAM" id="Phobius"/>
    </source>
</evidence>
<proteinExistence type="predicted"/>
<reference evidence="2" key="1">
    <citation type="journal article" date="2020" name="mSystems">
        <title>Genome- and Community-Level Interaction Insights into Carbon Utilization and Element Cycling Functions of Hydrothermarchaeota in Hydrothermal Sediment.</title>
        <authorList>
            <person name="Zhou Z."/>
            <person name="Liu Y."/>
            <person name="Xu W."/>
            <person name="Pan J."/>
            <person name="Luo Z.H."/>
            <person name="Li M."/>
        </authorList>
    </citation>
    <scope>NUCLEOTIDE SEQUENCE [LARGE SCALE GENOMIC DNA]</scope>
    <source>
        <strain evidence="2">SpSt-1056</strain>
    </source>
</reference>
<dbReference type="EMBL" id="DRWN01000047">
    <property type="protein sequence ID" value="HHK68640.1"/>
    <property type="molecule type" value="Genomic_DNA"/>
</dbReference>
<comment type="caution">
    <text evidence="2">The sequence shown here is derived from an EMBL/GenBank/DDBJ whole genome shotgun (WGS) entry which is preliminary data.</text>
</comment>
<keyword evidence="1" id="KW-1133">Transmembrane helix</keyword>
<evidence type="ECO:0000313" key="2">
    <source>
        <dbReference type="EMBL" id="HHK68640.1"/>
    </source>
</evidence>
<dbReference type="AlphaFoldDB" id="A0A7C5LCD3"/>
<protein>
    <submittedName>
        <fullName evidence="2">Uncharacterized protein</fullName>
    </submittedName>
</protein>
<feature type="transmembrane region" description="Helical" evidence="1">
    <location>
        <begin position="37"/>
        <end position="61"/>
    </location>
</feature>
<keyword evidence="1" id="KW-0472">Membrane</keyword>